<evidence type="ECO:0000256" key="7">
    <source>
        <dbReference type="ARBA" id="ARBA00023170"/>
    </source>
</evidence>
<dbReference type="InterPro" id="IPR015683">
    <property type="entry name" value="Ionotropic_Glu_rcpt"/>
</dbReference>
<keyword evidence="16" id="KW-1185">Reference proteome</keyword>
<dbReference type="Pfam" id="PF00497">
    <property type="entry name" value="SBP_bac_3"/>
    <property type="match status" value="1"/>
</dbReference>
<evidence type="ECO:0000256" key="12">
    <source>
        <dbReference type="SAM" id="Phobius"/>
    </source>
</evidence>
<feature type="compositionally biased region" description="Polar residues" evidence="11">
    <location>
        <begin position="720"/>
        <end position="742"/>
    </location>
</feature>
<comment type="caution">
    <text evidence="15">The sequence shown here is derived from an EMBL/GenBank/DDBJ whole genome shotgun (WGS) entry which is preliminary data.</text>
</comment>
<evidence type="ECO:0000256" key="9">
    <source>
        <dbReference type="ARBA" id="ARBA00023286"/>
    </source>
</evidence>
<sequence length="762" mass="85778">MTFPIFTFNELPKFWLLLLVATSFLVITLPHGAKDIYDSKVTNIGAIIDVNSRTGKEEKTAMEIAVQKFNNGSSNHKLSLYFQDSRSSPLQAARAAEKLIEENEVEVIIGMERWEEAALVADIGSQFKVPVISFSAPAITPPLASSRWPFLIRMAHGDSNQIRCIAEVIQSYNWRRVVTVCEDYAYGGDGMLALLSKALQDVGSEIEYNLVLPPFSFVSDPKDVVREELRKLLSEKIQSRVFIVLQSSLPMMIHLFREAKKMGLVGNDTVWILTDTVTNFLDIVNTSVIHSMEGALGIKNYYYDNTSSYQTFLTQFRQIFISEYPEEGYYEPGFYALRAHDSIAIITQAMDRLSRNTRSPKSFLDNTFTTSFVGLSGEINVKAGELLHSPMLRIVNVVGRRYKELDFWIPEFGFSNQPVVAKDGAENRTEAIRLKGPVIWPGDLQRNPKGWLMPTDTKRMIIGVPGRTSFEKFVKVSTNAAGKKEYDGFCIELFHKVLGVLAYDLPYQFVPYNGTYDDLVDHVYNKTYDAIVGDVTILASRAEKVEFTQPYAESGLSMIVPAKYKESAWMFMKPFTKEMWLVTGAVFQKGSPIAADVSKAILNLSEDGELKTLEEKWFAQSRQCFSNATDNDKTESLSLQSFWGIYIITGATSTICFLLFLFHLLKNYHKQEVEDRGNATPSDKSVWEKTVALARYIYHGETVTPGESPISDPTPDIHEWNSSNLELSNPEDTQENLLSSSPAEIEVVNIPDSDTQKSSNVV</sequence>
<dbReference type="Proteomes" id="UP000807159">
    <property type="component" value="Chromosome 4"/>
</dbReference>
<evidence type="ECO:0000256" key="8">
    <source>
        <dbReference type="ARBA" id="ARBA00023180"/>
    </source>
</evidence>
<feature type="signal peptide" evidence="13">
    <location>
        <begin position="1"/>
        <end position="33"/>
    </location>
</feature>
<dbReference type="EMBL" id="JACEGQ020000004">
    <property type="protein sequence ID" value="KAH8511776.1"/>
    <property type="molecule type" value="Genomic_DNA"/>
</dbReference>
<dbReference type="Pfam" id="PF01094">
    <property type="entry name" value="ANF_receptor"/>
    <property type="match status" value="1"/>
</dbReference>
<keyword evidence="3 12" id="KW-0812">Transmembrane</keyword>
<evidence type="ECO:0000256" key="11">
    <source>
        <dbReference type="SAM" id="MobiDB-lite"/>
    </source>
</evidence>
<keyword evidence="4 12" id="KW-1133">Transmembrane helix</keyword>
<reference evidence="15" key="1">
    <citation type="journal article" date="2021" name="J. Hered.">
        <title>Genome Assembly of Salicaceae Populus deltoides (Eastern Cottonwood) I-69 Based on Nanopore Sequencing and Hi-C Technologies.</title>
        <authorList>
            <person name="Bai S."/>
            <person name="Wu H."/>
            <person name="Zhang J."/>
            <person name="Pan Z."/>
            <person name="Zhao W."/>
            <person name="Li Z."/>
            <person name="Tong C."/>
        </authorList>
    </citation>
    <scope>NUCLEOTIDE SEQUENCE</scope>
    <source>
        <tissue evidence="15">Leaf</tissue>
    </source>
</reference>
<evidence type="ECO:0000259" key="14">
    <source>
        <dbReference type="SMART" id="SM00079"/>
    </source>
</evidence>
<dbReference type="PANTHER" id="PTHR34836">
    <property type="entry name" value="OS06G0188250 PROTEIN"/>
    <property type="match status" value="1"/>
</dbReference>
<evidence type="ECO:0000256" key="10">
    <source>
        <dbReference type="ARBA" id="ARBA00023303"/>
    </source>
</evidence>
<dbReference type="CDD" id="cd19990">
    <property type="entry name" value="PBP1_GABAb_receptor_plant"/>
    <property type="match status" value="1"/>
</dbReference>
<evidence type="ECO:0000256" key="13">
    <source>
        <dbReference type="SAM" id="SignalP"/>
    </source>
</evidence>
<dbReference type="InterPro" id="IPR044440">
    <property type="entry name" value="GABAb_receptor_plant_PBP1"/>
</dbReference>
<keyword evidence="8" id="KW-0325">Glycoprotein</keyword>
<dbReference type="AlphaFoldDB" id="A0A8T2Z3A4"/>
<accession>A0A8T2Z3A4</accession>
<protein>
    <recommendedName>
        <fullName evidence="14">Ionotropic glutamate receptor C-terminal domain-containing protein</fullName>
    </recommendedName>
</protein>
<keyword evidence="6 12" id="KW-0472">Membrane</keyword>
<dbReference type="GO" id="GO:0016020">
    <property type="term" value="C:membrane"/>
    <property type="evidence" value="ECO:0007669"/>
    <property type="project" value="UniProtKB-SubCell"/>
</dbReference>
<organism evidence="15 16">
    <name type="scientific">Populus deltoides</name>
    <name type="common">Eastern poplar</name>
    <name type="synonym">Eastern cottonwood</name>
    <dbReference type="NCBI Taxonomy" id="3696"/>
    <lineage>
        <taxon>Eukaryota</taxon>
        <taxon>Viridiplantae</taxon>
        <taxon>Streptophyta</taxon>
        <taxon>Embryophyta</taxon>
        <taxon>Tracheophyta</taxon>
        <taxon>Spermatophyta</taxon>
        <taxon>Magnoliopsida</taxon>
        <taxon>eudicotyledons</taxon>
        <taxon>Gunneridae</taxon>
        <taxon>Pentapetalae</taxon>
        <taxon>rosids</taxon>
        <taxon>fabids</taxon>
        <taxon>Malpighiales</taxon>
        <taxon>Salicaceae</taxon>
        <taxon>Saliceae</taxon>
        <taxon>Populus</taxon>
    </lineage>
</organism>
<keyword evidence="5" id="KW-0406">Ion transport</keyword>
<evidence type="ECO:0000313" key="16">
    <source>
        <dbReference type="Proteomes" id="UP000807159"/>
    </source>
</evidence>
<evidence type="ECO:0000256" key="1">
    <source>
        <dbReference type="ARBA" id="ARBA00004141"/>
    </source>
</evidence>
<feature type="region of interest" description="Disordered" evidence="11">
    <location>
        <begin position="704"/>
        <end position="743"/>
    </location>
</feature>
<keyword evidence="9" id="KW-1071">Ligand-gated ion channel</keyword>
<evidence type="ECO:0000256" key="4">
    <source>
        <dbReference type="ARBA" id="ARBA00022989"/>
    </source>
</evidence>
<feature type="domain" description="Ionotropic glutamate receptor C-terminal" evidence="14">
    <location>
        <begin position="461"/>
        <end position="620"/>
    </location>
</feature>
<keyword evidence="10" id="KW-0407">Ion channel</keyword>
<dbReference type="SUPFAM" id="SSF53850">
    <property type="entry name" value="Periplasmic binding protein-like II"/>
    <property type="match status" value="1"/>
</dbReference>
<proteinExistence type="predicted"/>
<comment type="subcellular location">
    <subcellularLocation>
        <location evidence="1">Membrane</location>
        <topology evidence="1">Multi-pass membrane protein</topology>
    </subcellularLocation>
</comment>
<keyword evidence="2" id="KW-0813">Transport</keyword>
<dbReference type="PANTHER" id="PTHR34836:SF9">
    <property type="entry name" value="RECEPTOR LIGAND BINDING REGION DOMAIN-CONTAINING PROTEIN"/>
    <property type="match status" value="1"/>
</dbReference>
<dbReference type="InterPro" id="IPR001638">
    <property type="entry name" value="Solute-binding_3/MltF_N"/>
</dbReference>
<keyword evidence="13" id="KW-0732">Signal</keyword>
<dbReference type="FunFam" id="3.40.190.10:FF:000054">
    <property type="entry name" value="Glutamate receptor"/>
    <property type="match status" value="1"/>
</dbReference>
<dbReference type="SUPFAM" id="SSF53822">
    <property type="entry name" value="Periplasmic binding protein-like I"/>
    <property type="match status" value="1"/>
</dbReference>
<dbReference type="FunFam" id="3.40.50.2300:FF:000188">
    <property type="entry name" value="Glutamate receptor"/>
    <property type="match status" value="1"/>
</dbReference>
<dbReference type="InterPro" id="IPR001828">
    <property type="entry name" value="ANF_lig-bd_rcpt"/>
</dbReference>
<keyword evidence="7" id="KW-0675">Receptor</keyword>
<evidence type="ECO:0000256" key="2">
    <source>
        <dbReference type="ARBA" id="ARBA00022448"/>
    </source>
</evidence>
<dbReference type="Gene3D" id="3.40.50.2300">
    <property type="match status" value="2"/>
</dbReference>
<evidence type="ECO:0000256" key="6">
    <source>
        <dbReference type="ARBA" id="ARBA00023136"/>
    </source>
</evidence>
<gene>
    <name evidence="15" type="ORF">H0E87_009090</name>
</gene>
<dbReference type="Gene3D" id="3.40.190.10">
    <property type="entry name" value="Periplasmic binding protein-like II"/>
    <property type="match status" value="1"/>
</dbReference>
<evidence type="ECO:0000256" key="5">
    <source>
        <dbReference type="ARBA" id="ARBA00023065"/>
    </source>
</evidence>
<dbReference type="GO" id="GO:0015276">
    <property type="term" value="F:ligand-gated monoatomic ion channel activity"/>
    <property type="evidence" value="ECO:0007669"/>
    <property type="project" value="InterPro"/>
</dbReference>
<dbReference type="SMART" id="SM00079">
    <property type="entry name" value="PBPe"/>
    <property type="match status" value="1"/>
</dbReference>
<feature type="transmembrane region" description="Helical" evidence="12">
    <location>
        <begin position="643"/>
        <end position="665"/>
    </location>
</feature>
<name>A0A8T2Z3A4_POPDE</name>
<dbReference type="InterPro" id="IPR028082">
    <property type="entry name" value="Peripla_BP_I"/>
</dbReference>
<feature type="chain" id="PRO_5035913435" description="Ionotropic glutamate receptor C-terminal domain-containing protein" evidence="13">
    <location>
        <begin position="34"/>
        <end position="762"/>
    </location>
</feature>
<evidence type="ECO:0000256" key="3">
    <source>
        <dbReference type="ARBA" id="ARBA00022692"/>
    </source>
</evidence>
<evidence type="ECO:0000313" key="15">
    <source>
        <dbReference type="EMBL" id="KAH8511776.1"/>
    </source>
</evidence>
<dbReference type="InterPro" id="IPR001320">
    <property type="entry name" value="Iontro_rcpt_C"/>
</dbReference>